<evidence type="ECO:0000256" key="1">
    <source>
        <dbReference type="SAM" id="MobiDB-lite"/>
    </source>
</evidence>
<organism evidence="2 3">
    <name type="scientific">Adonisia turfae CCMR0081</name>
    <dbReference type="NCBI Taxonomy" id="2292702"/>
    <lineage>
        <taxon>Bacteria</taxon>
        <taxon>Bacillati</taxon>
        <taxon>Cyanobacteriota</taxon>
        <taxon>Adonisia</taxon>
        <taxon>Adonisia turfae</taxon>
    </lineage>
</organism>
<name>A0A6M0RTA2_9CYAN</name>
<dbReference type="Proteomes" id="UP000481033">
    <property type="component" value="Unassembled WGS sequence"/>
</dbReference>
<dbReference type="AlphaFoldDB" id="A0A6M0RTA2"/>
<evidence type="ECO:0000313" key="2">
    <source>
        <dbReference type="EMBL" id="NEZ59477.1"/>
    </source>
</evidence>
<gene>
    <name evidence="2" type="ORF">DXZ20_28300</name>
</gene>
<dbReference type="RefSeq" id="WP_163702438.1">
    <property type="nucleotide sequence ID" value="NZ_QXHD01000004.1"/>
</dbReference>
<accession>A0A6M0RTA2</accession>
<comment type="caution">
    <text evidence="2">The sequence shown here is derived from an EMBL/GenBank/DDBJ whole genome shotgun (WGS) entry which is preliminary data.</text>
</comment>
<dbReference type="EMBL" id="QXHD01000004">
    <property type="protein sequence ID" value="NEZ59477.1"/>
    <property type="molecule type" value="Genomic_DNA"/>
</dbReference>
<sequence length="441" mass="50562">MPLSAKPDAESFNSPESVSPVPISKPKRGRPPTLTDESQRRKRRNISLSDNAWERLEKLATKLGYSSRSDLLERIGKEELEIIKPSTQSISSTLSDILIYRRLQGLFSPRSDVLHSLFAFNYAIYQKIDSLRTQPLQALMVKDLIASMSVVFQHCYIRPDRYVNSLSALSRLINYCLLLNQANLENEWQLHTDGPSLAKDSLPDSRARDCLAKIGRAMNHLSTASFSPQFTALRLKYISGFTEAQIQQIYELQGMDFSIEEIRRLVHKGWTQFRNHRNKPSKIETPIESVEIPSDATKYCQLLWTSPLTQAKDRHTLLRILVKATYHAPLNFWLCEIEHEWSMHVLGHPTKQTQEWAQLQASIQSQLNEKLQTSKDTLDKEMHYCFSRAEAVKNLAVIFEKETGISPKTELGKFMVHLLQGEAEEQFALAALKNLRHSKRS</sequence>
<keyword evidence="3" id="KW-1185">Reference proteome</keyword>
<proteinExistence type="predicted"/>
<protein>
    <submittedName>
        <fullName evidence="2">CopG family transcriptional regulator</fullName>
    </submittedName>
</protein>
<feature type="region of interest" description="Disordered" evidence="1">
    <location>
        <begin position="1"/>
        <end position="43"/>
    </location>
</feature>
<reference evidence="2 3" key="1">
    <citation type="journal article" date="2020" name="Microb. Ecol.">
        <title>Ecogenomics of the Marine Benthic Filamentous Cyanobacterium Adonisia.</title>
        <authorList>
            <person name="Walter J.M."/>
            <person name="Coutinho F.H."/>
            <person name="Leomil L."/>
            <person name="Hargreaves P.I."/>
            <person name="Campeao M.E."/>
            <person name="Vieira V.V."/>
            <person name="Silva B.S."/>
            <person name="Fistarol G.O."/>
            <person name="Salomon P.S."/>
            <person name="Sawabe T."/>
            <person name="Mino S."/>
            <person name="Hosokawa M."/>
            <person name="Miyashita H."/>
            <person name="Maruyama F."/>
            <person name="van Verk M.C."/>
            <person name="Dutilh B.E."/>
            <person name="Thompson C.C."/>
            <person name="Thompson F.L."/>
        </authorList>
    </citation>
    <scope>NUCLEOTIDE SEQUENCE [LARGE SCALE GENOMIC DNA]</scope>
    <source>
        <strain evidence="2 3">CCMR0081</strain>
    </source>
</reference>
<evidence type="ECO:0000313" key="3">
    <source>
        <dbReference type="Proteomes" id="UP000481033"/>
    </source>
</evidence>